<sequence>MVLASTSGRILDLVADLENYPQVGVVVQRKDAGCSKQVLHTHLLPAPGTDSAVLEMNEILDLSTSFSPATPELGAILAEAVPEGCSSLRISDPSPPISSCLPGIPSKEARSASEIREKLQVLLARLAAGHAQIDA</sequence>
<reference evidence="1" key="2">
    <citation type="submission" date="2017-06" db="EMBL/GenBank/DDBJ databases">
        <title>WGS assembly of Brachypodium distachyon.</title>
        <authorList>
            <consortium name="The International Brachypodium Initiative"/>
            <person name="Lucas S."/>
            <person name="Harmon-Smith M."/>
            <person name="Lail K."/>
            <person name="Tice H."/>
            <person name="Grimwood J."/>
            <person name="Bruce D."/>
            <person name="Barry K."/>
            <person name="Shu S."/>
            <person name="Lindquist E."/>
            <person name="Wang M."/>
            <person name="Pitluck S."/>
            <person name="Vogel J.P."/>
            <person name="Garvin D.F."/>
            <person name="Mockler T.C."/>
            <person name="Schmutz J."/>
            <person name="Rokhsar D."/>
            <person name="Bevan M.W."/>
        </authorList>
    </citation>
    <scope>NUCLEOTIDE SEQUENCE</scope>
    <source>
        <strain evidence="1">Bd21</strain>
    </source>
</reference>
<dbReference type="GeneID" id="112268919"/>
<dbReference type="RefSeq" id="XP_024310962.1">
    <property type="nucleotide sequence ID" value="XM_024455194.1"/>
</dbReference>
<name>A0A2K2CPK2_BRADI</name>
<dbReference type="Gramene" id="PNT63952">
    <property type="protein sequence ID" value="PNT63952"/>
    <property type="gene ID" value="BRADI_4g22645v3"/>
</dbReference>
<dbReference type="AlphaFoldDB" id="A0A2K2CPK2"/>
<evidence type="ECO:0000313" key="3">
    <source>
        <dbReference type="Proteomes" id="UP000008810"/>
    </source>
</evidence>
<dbReference type="KEGG" id="bdi:112268919"/>
<reference evidence="2" key="3">
    <citation type="submission" date="2018-08" db="UniProtKB">
        <authorList>
            <consortium name="EnsemblPlants"/>
        </authorList>
    </citation>
    <scope>IDENTIFICATION</scope>
    <source>
        <strain evidence="2">cv. Bd21</strain>
    </source>
</reference>
<dbReference type="EnsemblPlants" id="PNT63952">
    <property type="protein sequence ID" value="PNT63952"/>
    <property type="gene ID" value="BRADI_4g22645v3"/>
</dbReference>
<organism evidence="1">
    <name type="scientific">Brachypodium distachyon</name>
    <name type="common">Purple false brome</name>
    <name type="synonym">Trachynia distachya</name>
    <dbReference type="NCBI Taxonomy" id="15368"/>
    <lineage>
        <taxon>Eukaryota</taxon>
        <taxon>Viridiplantae</taxon>
        <taxon>Streptophyta</taxon>
        <taxon>Embryophyta</taxon>
        <taxon>Tracheophyta</taxon>
        <taxon>Spermatophyta</taxon>
        <taxon>Magnoliopsida</taxon>
        <taxon>Liliopsida</taxon>
        <taxon>Poales</taxon>
        <taxon>Poaceae</taxon>
        <taxon>BOP clade</taxon>
        <taxon>Pooideae</taxon>
        <taxon>Stipodae</taxon>
        <taxon>Brachypodieae</taxon>
        <taxon>Brachypodium</taxon>
    </lineage>
</organism>
<dbReference type="Proteomes" id="UP000008810">
    <property type="component" value="Chromosome 4"/>
</dbReference>
<evidence type="ECO:0000313" key="2">
    <source>
        <dbReference type="EnsemblPlants" id="PNT63952"/>
    </source>
</evidence>
<keyword evidence="3" id="KW-1185">Reference proteome</keyword>
<gene>
    <name evidence="2" type="primary">LOC112268919</name>
    <name evidence="1" type="ORF">BRADI_4g22645v3</name>
</gene>
<evidence type="ECO:0000313" key="1">
    <source>
        <dbReference type="EMBL" id="PNT63952.1"/>
    </source>
</evidence>
<accession>A0A2K2CPK2</accession>
<protein>
    <submittedName>
        <fullName evidence="1 2">Uncharacterized protein</fullName>
    </submittedName>
</protein>
<proteinExistence type="predicted"/>
<dbReference type="EMBL" id="CM000883">
    <property type="protein sequence ID" value="PNT63952.1"/>
    <property type="molecule type" value="Genomic_DNA"/>
</dbReference>
<reference evidence="1 2" key="1">
    <citation type="journal article" date="2010" name="Nature">
        <title>Genome sequencing and analysis of the model grass Brachypodium distachyon.</title>
        <authorList>
            <consortium name="International Brachypodium Initiative"/>
        </authorList>
    </citation>
    <scope>NUCLEOTIDE SEQUENCE [LARGE SCALE GENOMIC DNA]</scope>
    <source>
        <strain evidence="1 2">Bd21</strain>
    </source>
</reference>